<evidence type="ECO:0000256" key="9">
    <source>
        <dbReference type="ARBA" id="ARBA00023136"/>
    </source>
</evidence>
<evidence type="ECO:0000313" key="15">
    <source>
        <dbReference type="Proteomes" id="UP000887566"/>
    </source>
</evidence>
<evidence type="ECO:0000313" key="16">
    <source>
        <dbReference type="WBParaSite" id="PSAMB.scaffold5455size11642.g26642.t1"/>
    </source>
</evidence>
<evidence type="ECO:0000256" key="13">
    <source>
        <dbReference type="RuleBase" id="RU000679"/>
    </source>
</evidence>
<dbReference type="PANTHER" id="PTHR11690">
    <property type="entry name" value="AMILORIDE-SENSITIVE SODIUM CHANNEL-RELATED"/>
    <property type="match status" value="1"/>
</dbReference>
<dbReference type="AlphaFoldDB" id="A0A914WZS4"/>
<evidence type="ECO:0000256" key="3">
    <source>
        <dbReference type="ARBA" id="ARBA00022448"/>
    </source>
</evidence>
<reference evidence="16" key="1">
    <citation type="submission" date="2022-11" db="UniProtKB">
        <authorList>
            <consortium name="WormBaseParasite"/>
        </authorList>
    </citation>
    <scope>IDENTIFICATION</scope>
</reference>
<evidence type="ECO:0000256" key="11">
    <source>
        <dbReference type="ARBA" id="ARBA00023201"/>
    </source>
</evidence>
<proteinExistence type="inferred from homology"/>
<evidence type="ECO:0000256" key="10">
    <source>
        <dbReference type="ARBA" id="ARBA00023180"/>
    </source>
</evidence>
<name>A0A914WZS4_9BILA</name>
<keyword evidence="9 14" id="KW-0472">Membrane</keyword>
<keyword evidence="8 13" id="KW-0406">Ion transport</keyword>
<keyword evidence="15" id="KW-1185">Reference proteome</keyword>
<dbReference type="InterPro" id="IPR001873">
    <property type="entry name" value="ENaC"/>
</dbReference>
<evidence type="ECO:0000256" key="1">
    <source>
        <dbReference type="ARBA" id="ARBA00004141"/>
    </source>
</evidence>
<dbReference type="Pfam" id="PF00858">
    <property type="entry name" value="ASC"/>
    <property type="match status" value="1"/>
</dbReference>
<comment type="similarity">
    <text evidence="2 13">Belongs to the amiloride-sensitive sodium channel (TC 1.A.6) family.</text>
</comment>
<dbReference type="Proteomes" id="UP000887566">
    <property type="component" value="Unplaced"/>
</dbReference>
<keyword evidence="11 13" id="KW-0739">Sodium transport</keyword>
<evidence type="ECO:0000256" key="6">
    <source>
        <dbReference type="ARBA" id="ARBA00022989"/>
    </source>
</evidence>
<evidence type="ECO:0000256" key="2">
    <source>
        <dbReference type="ARBA" id="ARBA00007193"/>
    </source>
</evidence>
<dbReference type="GO" id="GO:0015280">
    <property type="term" value="F:ligand-gated sodium channel activity"/>
    <property type="evidence" value="ECO:0007669"/>
    <property type="project" value="TreeGrafter"/>
</dbReference>
<keyword evidence="5 13" id="KW-0812">Transmembrane</keyword>
<evidence type="ECO:0000256" key="12">
    <source>
        <dbReference type="ARBA" id="ARBA00023303"/>
    </source>
</evidence>
<protein>
    <submittedName>
        <fullName evidence="16">Uncharacterized protein</fullName>
    </submittedName>
</protein>
<dbReference type="PRINTS" id="PR01078">
    <property type="entry name" value="AMINACHANNEL"/>
</dbReference>
<accession>A0A914WZS4</accession>
<keyword evidence="10" id="KW-0325">Glycoprotein</keyword>
<comment type="subcellular location">
    <subcellularLocation>
        <location evidence="1">Membrane</location>
        <topology evidence="1">Multi-pass membrane protein</topology>
    </subcellularLocation>
</comment>
<dbReference type="GO" id="GO:0005886">
    <property type="term" value="C:plasma membrane"/>
    <property type="evidence" value="ECO:0007669"/>
    <property type="project" value="TreeGrafter"/>
</dbReference>
<evidence type="ECO:0000256" key="8">
    <source>
        <dbReference type="ARBA" id="ARBA00023065"/>
    </source>
</evidence>
<dbReference type="Gene3D" id="1.10.287.770">
    <property type="entry name" value="YojJ-like"/>
    <property type="match status" value="1"/>
</dbReference>
<dbReference type="Gene3D" id="1.10.287.820">
    <property type="entry name" value="Acid-sensing ion channel domain"/>
    <property type="match status" value="1"/>
</dbReference>
<evidence type="ECO:0000256" key="5">
    <source>
        <dbReference type="ARBA" id="ARBA00022692"/>
    </source>
</evidence>
<organism evidence="15 16">
    <name type="scientific">Plectus sambesii</name>
    <dbReference type="NCBI Taxonomy" id="2011161"/>
    <lineage>
        <taxon>Eukaryota</taxon>
        <taxon>Metazoa</taxon>
        <taxon>Ecdysozoa</taxon>
        <taxon>Nematoda</taxon>
        <taxon>Chromadorea</taxon>
        <taxon>Plectida</taxon>
        <taxon>Plectina</taxon>
        <taxon>Plectoidea</taxon>
        <taxon>Plectidae</taxon>
        <taxon>Plectus</taxon>
    </lineage>
</organism>
<feature type="transmembrane region" description="Helical" evidence="14">
    <location>
        <begin position="460"/>
        <end position="482"/>
    </location>
</feature>
<keyword evidence="3 13" id="KW-0813">Transport</keyword>
<evidence type="ECO:0000256" key="7">
    <source>
        <dbReference type="ARBA" id="ARBA00023053"/>
    </source>
</evidence>
<evidence type="ECO:0000256" key="14">
    <source>
        <dbReference type="SAM" id="Phobius"/>
    </source>
</evidence>
<dbReference type="WBParaSite" id="PSAMB.scaffold5455size11642.g26642.t1">
    <property type="protein sequence ID" value="PSAMB.scaffold5455size11642.g26642.t1"/>
    <property type="gene ID" value="PSAMB.scaffold5455size11642.g26642"/>
</dbReference>
<sequence length="489" mass="56274">MKTQEKRFTFREWAEATTAHGFSDFSQSKSIFGKAIWFFLIFISLIAMSYQLSRIIKDFAEHQWSSTIQEMQSDSGGLEFPSVVICNVNRIKWTKAKEYNLTTDMIQLMFMTLAIHNQYTISKYNFSVLSQYREWRAAHNFSFLDIFDNLGPQIEDIFIQKDFSTQYRVTPFFTIEYGRCWRVDFNYSSNTVGSKGGKIMLLDSQVWDYLPLLYNNHLHEGLALQIAYDGRVELGQWITIQPGTRTAIAIQAYEDSIRQEESSTFNPFTLLKSKPPCTLHPTLQFSDLSQYTVSNCKLDCNFLRTVRACQCIPYFRNAHYRSCEAEEHLTCFGYKSVPSIVLSTDELSARSMGLDIQTDLSGNSYISTPVEVQAEVNNCGMGCEKRCKDRYVQTQLYVTNAPTERQVDQLQALLNGSDTKRRTQDVILLEIYFGTMVKKTVELYEVMNLENMISSSGGLIGLWAGMSFLTVFQALSYFIGYLQKSLHKE</sequence>
<keyword evidence="4 13" id="KW-0894">Sodium channel</keyword>
<evidence type="ECO:0000256" key="4">
    <source>
        <dbReference type="ARBA" id="ARBA00022461"/>
    </source>
</evidence>
<keyword evidence="12 13" id="KW-0407">Ion channel</keyword>
<keyword evidence="7" id="KW-0915">Sodium</keyword>
<feature type="transmembrane region" description="Helical" evidence="14">
    <location>
        <begin position="35"/>
        <end position="53"/>
    </location>
</feature>
<keyword evidence="6 14" id="KW-1133">Transmembrane helix</keyword>